<sequence>MLLTLVLIVQMCSTIHGYEDIGNNRIKVQLNETCVTYKEKVSKNFAVAKGCYMYCSSTGNTSVVKFPDERLCAVQLLQSGDYSPLSITGKCYNATCMRPEKAPVPTKSGQFCSPPETTLHEKENIATECTHRCFEESPPRLTYGRKKYNVTNGVKCLGKNGKVGTCQYGTCSGQYQEGECKRKMLAVYSRANVVEKCTLRCTNGSDIQVENGTMCALRIPTRSFWSLFSSPKTFVEEIGVCENGTCVHREKYNATQEDSPTDCQGTDIVINENLTVASPCTALCEGGTTVARNENALCLYQFFREKKHDIYLVGKCHCGICEPRDDYIVVTDRGNPNDYEEQEPPAC</sequence>
<dbReference type="Gene3D" id="2.30.130.100">
    <property type="match status" value="1"/>
</dbReference>
<feature type="chain" id="PRO_5025626796" evidence="1">
    <location>
        <begin position="18"/>
        <end position="347"/>
    </location>
</feature>
<evidence type="ECO:0000256" key="1">
    <source>
        <dbReference type="SAM" id="SignalP"/>
    </source>
</evidence>
<evidence type="ECO:0000313" key="2">
    <source>
        <dbReference type="EMBL" id="MXU98588.1"/>
    </source>
</evidence>
<name>A0A6B0VBJ7_IXORI</name>
<feature type="signal peptide" evidence="1">
    <location>
        <begin position="1"/>
        <end position="17"/>
    </location>
</feature>
<accession>A0A6B0VBJ7</accession>
<dbReference type="AlphaFoldDB" id="A0A6B0VBJ7"/>
<keyword evidence="1" id="KW-0732">Signal</keyword>
<dbReference type="EMBL" id="GIFC01016505">
    <property type="protein sequence ID" value="MXU98588.1"/>
    <property type="molecule type" value="Transcribed_RNA"/>
</dbReference>
<reference evidence="2" key="1">
    <citation type="submission" date="2019-12" db="EMBL/GenBank/DDBJ databases">
        <title>An insight into the sialome of adult female Ixodes ricinus ticks feeding for 6 days.</title>
        <authorList>
            <person name="Perner J."/>
            <person name="Ribeiro J.M.C."/>
        </authorList>
    </citation>
    <scope>NUCLEOTIDE SEQUENCE</scope>
    <source>
        <strain evidence="2">Semi-engorged</strain>
        <tissue evidence="2">Salivary glands</tissue>
    </source>
</reference>
<organism evidence="2">
    <name type="scientific">Ixodes ricinus</name>
    <name type="common">Common tick</name>
    <name type="synonym">Acarus ricinus</name>
    <dbReference type="NCBI Taxonomy" id="34613"/>
    <lineage>
        <taxon>Eukaryota</taxon>
        <taxon>Metazoa</taxon>
        <taxon>Ecdysozoa</taxon>
        <taxon>Arthropoda</taxon>
        <taxon>Chelicerata</taxon>
        <taxon>Arachnida</taxon>
        <taxon>Acari</taxon>
        <taxon>Parasitiformes</taxon>
        <taxon>Ixodida</taxon>
        <taxon>Ixodoidea</taxon>
        <taxon>Ixodidae</taxon>
        <taxon>Ixodinae</taxon>
        <taxon>Ixodes</taxon>
    </lineage>
</organism>
<proteinExistence type="predicted"/>
<protein>
    <submittedName>
        <fullName evidence="2">Putative salivary kunitz domain protein</fullName>
    </submittedName>
</protein>